<proteinExistence type="predicted"/>
<evidence type="ECO:0000313" key="5">
    <source>
        <dbReference type="Proteomes" id="UP000183114"/>
    </source>
</evidence>
<evidence type="ECO:0000256" key="1">
    <source>
        <dbReference type="PIRSR" id="PIRSR640198-1"/>
    </source>
</evidence>
<evidence type="ECO:0000313" key="4">
    <source>
        <dbReference type="EMBL" id="SEC39332.1"/>
    </source>
</evidence>
<dbReference type="Gene3D" id="1.10.3290.10">
    <property type="entry name" value="Fido-like domain"/>
    <property type="match status" value="1"/>
</dbReference>
<dbReference type="InterPro" id="IPR036597">
    <property type="entry name" value="Fido-like_dom_sf"/>
</dbReference>
<feature type="binding site" evidence="2">
    <location>
        <begin position="331"/>
        <end position="338"/>
    </location>
    <ligand>
        <name>ATP</name>
        <dbReference type="ChEBI" id="CHEBI:30616"/>
    </ligand>
</feature>
<keyword evidence="2" id="KW-0067">ATP-binding</keyword>
<evidence type="ECO:0000256" key="2">
    <source>
        <dbReference type="PIRSR" id="PIRSR640198-2"/>
    </source>
</evidence>
<dbReference type="InterPro" id="IPR040198">
    <property type="entry name" value="Fido_containing"/>
</dbReference>
<accession>A0A1H4S5H1</accession>
<feature type="domain" description="Fido" evidence="3">
    <location>
        <begin position="242"/>
        <end position="397"/>
    </location>
</feature>
<dbReference type="PROSITE" id="PS51459">
    <property type="entry name" value="FIDO"/>
    <property type="match status" value="1"/>
</dbReference>
<keyword evidence="2" id="KW-0547">Nucleotide-binding</keyword>
<dbReference type="PANTHER" id="PTHR13504:SF38">
    <property type="entry name" value="FIDO DOMAIN-CONTAINING PROTEIN"/>
    <property type="match status" value="1"/>
</dbReference>
<evidence type="ECO:0000259" key="3">
    <source>
        <dbReference type="PROSITE" id="PS51459"/>
    </source>
</evidence>
<name>A0A1H4S5H1_9PSED</name>
<dbReference type="InterPro" id="IPR003812">
    <property type="entry name" value="Fido"/>
</dbReference>
<dbReference type="RefSeq" id="WP_074872619.1">
    <property type="nucleotide sequence ID" value="NZ_FNTF01000002.1"/>
</dbReference>
<feature type="active site" evidence="1">
    <location>
        <position position="327"/>
    </location>
</feature>
<gene>
    <name evidence="4" type="ORF">SAMN04490185_1341</name>
</gene>
<dbReference type="EMBL" id="FNTF01000002">
    <property type="protein sequence ID" value="SEC39332.1"/>
    <property type="molecule type" value="Genomic_DNA"/>
</dbReference>
<dbReference type="SUPFAM" id="SSF140931">
    <property type="entry name" value="Fic-like"/>
    <property type="match status" value="1"/>
</dbReference>
<organism evidence="4 5">
    <name type="scientific">Pseudomonas frederiksbergensis</name>
    <dbReference type="NCBI Taxonomy" id="104087"/>
    <lineage>
        <taxon>Bacteria</taxon>
        <taxon>Pseudomonadati</taxon>
        <taxon>Pseudomonadota</taxon>
        <taxon>Gammaproteobacteria</taxon>
        <taxon>Pseudomonadales</taxon>
        <taxon>Pseudomonadaceae</taxon>
        <taxon>Pseudomonas</taxon>
    </lineage>
</organism>
<reference evidence="4 5" key="1">
    <citation type="submission" date="2016-10" db="EMBL/GenBank/DDBJ databases">
        <authorList>
            <person name="de Groot N.N."/>
        </authorList>
    </citation>
    <scope>NUCLEOTIDE SEQUENCE [LARGE SCALE GENOMIC DNA]</scope>
    <source>
        <strain evidence="4 5">BS3655</strain>
    </source>
</reference>
<dbReference type="Pfam" id="PF02661">
    <property type="entry name" value="Fic"/>
    <property type="match status" value="1"/>
</dbReference>
<dbReference type="AlphaFoldDB" id="A0A1H4S5H1"/>
<sequence length="537" mass="60222">MSEFPVDPIGAAWLATTFDVRPMARLSVLSQVGSRRSTQVEDGFRLETYTENMRPDPDLSSHLQFHLRHEVPNLEFLTRLFTKVGPAPVQGWLNDEPTGQYARRSAFLFEWLTGERLQAPEPIGGKYVDAINADLMVAASPEEAVKVPRWRVNDNLPGSNYFCPIVVKTAAVKSAADLDVPHLFGQLTAEFGEALLLRAAAWMTLRESKASFAIEGEADRSTRIQRFADVLARRTGQGELPLTDAALAEMQEEILGAVTTLTRLGIRQSPVFVGETVRYQEIVHYVAPPESDLERMLEGIRIFLNRTQGQSPVMRSAVAAFAFVYIHPLADGNGRVHRFLINDILRRDGAIPDPVILPISAVITDDSAERRLYDSVLDQVSKPLMQGIRDQVAFANTRTQYPDGVVSNIEFTGQDQARPVWRYPNLGPHVVFMSNVIRRTITEQMREESRYLRSHIRARQAIKEVVEMPDQQADRLLRSIEQNEGKLSNVLAKEMPVLARPDIWAAIIEAVAQSVRGEEPIDSSVSDRYHPNQPVGR</sequence>
<dbReference type="GO" id="GO:0005524">
    <property type="term" value="F:ATP binding"/>
    <property type="evidence" value="ECO:0007669"/>
    <property type="project" value="UniProtKB-KW"/>
</dbReference>
<protein>
    <submittedName>
        <fullName evidence="4">Fic/DOC family protein</fullName>
    </submittedName>
</protein>
<dbReference type="Proteomes" id="UP000183114">
    <property type="component" value="Unassembled WGS sequence"/>
</dbReference>
<dbReference type="PANTHER" id="PTHR13504">
    <property type="entry name" value="FIDO DOMAIN-CONTAINING PROTEIN DDB_G0283145"/>
    <property type="match status" value="1"/>
</dbReference>